<evidence type="ECO:0000313" key="11">
    <source>
        <dbReference type="Proteomes" id="UP000077684"/>
    </source>
</evidence>
<dbReference type="InterPro" id="IPR043502">
    <property type="entry name" value="DNA/RNA_pol_sf"/>
</dbReference>
<keyword evidence="6" id="KW-0479">Metal-binding</keyword>
<evidence type="ECO:0000256" key="5">
    <source>
        <dbReference type="ARBA" id="ARBA00023268"/>
    </source>
</evidence>
<evidence type="ECO:0000256" key="4">
    <source>
        <dbReference type="ARBA" id="ARBA00023125"/>
    </source>
</evidence>
<dbReference type="PANTHER" id="PTHR37984">
    <property type="entry name" value="PROTEIN CBG26694"/>
    <property type="match status" value="1"/>
</dbReference>
<keyword evidence="3" id="KW-0378">Hydrolase</keyword>
<sequence>MVFGAEDTPRGPIPPHLRFAEPAPPADRAPAVGAAIRMEDEEEEAEPRHSSRSFFRAKSKDIGTFNPEQGDDIYSWWSGLVTYMECSRYTEAEMFAGLPGCFEGSSRHWFNTLKPRPRTLEELRVRAFSAYVRNESQVWEELDDRRFKPESERLDVYLADKLKLISELHVSRAVNRGSLSLEPFSLDSIMTTQTVSDAIQTAHQGLPPDWAILLDSSREAAQDWTDYRTRLLGKERGTRTAIALLQRPASSPVPSINPPRARPARTHAAAPREFDNTQSARPRAPSMSPVDEETRRLDREQGRCFACHTAGHAKSNCPSRASTVRVIKRILARLEDDNDEEDEHFSMVVRQVAVLHARQRHTDADSASETDPEDNVARVRYARSVSVLADERSPPSFGISPPTERDVDLKGHRHRDVVAHKAAVYLGNENERLELHVDGGSPLSMITPRALRTIAPDAKILPPEPLKIRGYRGDDFQRPSGVTLLPVSFPTANGAPAVIHHFEFHVVEECTGGWILGVDNMKADGIDALSKRELLVFESRPDAEVRLLQTSSVARHVGSPNRLVCAKKVRIEPHTVRVVEIDPVASDLVVRPWWFSHEESPTGFVKVPCCLVGVDTRGVEVTNTSEAAVDLEEGDVLGEVEPLLQQLCDLSELEDEVNNRPKGRLGHQKRDLSRSLKSWRRLTAASPPSELKTSRRVTFTRTEDDGNEVLPEIDISTPENRQQTVLCSAGLTVDQRSRLMKVLESHAVWPTPLRPLGLYEYGEVSLRLREGQDHWTHTEPPRRTSPAQKDVIDDTLREHDDLGISEPSQGSYASGVVLVQQRDKIRFCNDYRPLNKVTVDDYYAMPTVDAIFDQLGQSKVFTVVDANKGYYQFLLSKDSRDLTGFITFRGLRRYRRMPFGLKQAPSWFQRAMDRILGAARWQFALAYLDDVVVYSNTFEEHLIHLDTLLAALERAGLTISPSKCRFAFESVALLGYKVHSLGLMTDEDKTRAVLDFPEPTNAAEARRFFAMSAWYRRFIKDFAARAQPINKSFVGPTFVWHAAERAAFEDLKTAITTAPVLARPDFRRPFVLAVDASKQGLGGVLLQTDANEEERPLLY</sequence>
<dbReference type="InterPro" id="IPR036875">
    <property type="entry name" value="Znf_CCHC_sf"/>
</dbReference>
<dbReference type="SUPFAM" id="SSF57756">
    <property type="entry name" value="Retrovirus zinc finger-like domains"/>
    <property type="match status" value="1"/>
</dbReference>
<dbReference type="GO" id="GO:0008270">
    <property type="term" value="F:zinc ion binding"/>
    <property type="evidence" value="ECO:0007669"/>
    <property type="project" value="UniProtKB-KW"/>
</dbReference>
<dbReference type="Proteomes" id="UP000077684">
    <property type="component" value="Unassembled WGS sequence"/>
</dbReference>
<comment type="caution">
    <text evidence="10">The sequence shown here is derived from an EMBL/GenBank/DDBJ whole genome shotgun (WGS) entry which is preliminary data.</text>
</comment>
<evidence type="ECO:0008006" key="12">
    <source>
        <dbReference type="Google" id="ProtNLM"/>
    </source>
</evidence>
<keyword evidence="11" id="KW-1185">Reference proteome</keyword>
<dbReference type="EMBL" id="LWDE02002219">
    <property type="protein sequence ID" value="KAE8238221.1"/>
    <property type="molecule type" value="Genomic_DNA"/>
</dbReference>
<keyword evidence="3" id="KW-0064">Aspartyl protease</keyword>
<dbReference type="GO" id="GO:0006508">
    <property type="term" value="P:proteolysis"/>
    <property type="evidence" value="ECO:0007669"/>
    <property type="project" value="UniProtKB-KW"/>
</dbReference>
<feature type="non-terminal residue" evidence="10">
    <location>
        <position position="1099"/>
    </location>
</feature>
<dbReference type="GO" id="GO:0006397">
    <property type="term" value="P:mRNA processing"/>
    <property type="evidence" value="ECO:0007669"/>
    <property type="project" value="UniProtKB-KW"/>
</dbReference>
<dbReference type="Pfam" id="PF00078">
    <property type="entry name" value="RVT_1"/>
    <property type="match status" value="1"/>
</dbReference>
<dbReference type="Pfam" id="PF17919">
    <property type="entry name" value="RT_RNaseH_2"/>
    <property type="match status" value="1"/>
</dbReference>
<organism evidence="10 11">
    <name type="scientific">Tilletia controversa</name>
    <name type="common">dwarf bunt fungus</name>
    <dbReference type="NCBI Taxonomy" id="13291"/>
    <lineage>
        <taxon>Eukaryota</taxon>
        <taxon>Fungi</taxon>
        <taxon>Dikarya</taxon>
        <taxon>Basidiomycota</taxon>
        <taxon>Ustilaginomycotina</taxon>
        <taxon>Exobasidiomycetes</taxon>
        <taxon>Tilletiales</taxon>
        <taxon>Tilletiaceae</taxon>
        <taxon>Tilletia</taxon>
    </lineage>
</organism>
<keyword evidence="2" id="KW-0645">Protease</keyword>
<keyword evidence="5" id="KW-0511">Multifunctional enzyme</keyword>
<dbReference type="CDD" id="cd01647">
    <property type="entry name" value="RT_LTR"/>
    <property type="match status" value="1"/>
</dbReference>
<dbReference type="InterPro" id="IPR041577">
    <property type="entry name" value="RT_RNaseH_2"/>
</dbReference>
<dbReference type="InterPro" id="IPR001878">
    <property type="entry name" value="Znf_CCHC"/>
</dbReference>
<dbReference type="InterPro" id="IPR050951">
    <property type="entry name" value="Retrovirus_Pol_polyprotein"/>
</dbReference>
<dbReference type="PROSITE" id="PS50878">
    <property type="entry name" value="RT_POL"/>
    <property type="match status" value="1"/>
</dbReference>
<keyword evidence="6" id="KW-0862">Zinc</keyword>
<dbReference type="InterPro" id="IPR043128">
    <property type="entry name" value="Rev_trsase/Diguanyl_cyclase"/>
</dbReference>
<dbReference type="Gene3D" id="3.30.70.270">
    <property type="match status" value="2"/>
</dbReference>
<feature type="domain" description="Reverse transcriptase" evidence="9">
    <location>
        <begin position="800"/>
        <end position="978"/>
    </location>
</feature>
<dbReference type="AlphaFoldDB" id="A0A8X7MJ64"/>
<feature type="region of interest" description="Disordered" evidence="7">
    <location>
        <begin position="1"/>
        <end position="28"/>
    </location>
</feature>
<keyword evidence="4" id="KW-0238">DNA-binding</keyword>
<gene>
    <name evidence="10" type="ORF">A4X06_0g8931</name>
</gene>
<evidence type="ECO:0000256" key="2">
    <source>
        <dbReference type="ARBA" id="ARBA00022670"/>
    </source>
</evidence>
<dbReference type="PANTHER" id="PTHR37984:SF5">
    <property type="entry name" value="PROTEIN NYNRIN-LIKE"/>
    <property type="match status" value="1"/>
</dbReference>
<dbReference type="SUPFAM" id="SSF56672">
    <property type="entry name" value="DNA/RNA polymerases"/>
    <property type="match status" value="1"/>
</dbReference>
<evidence type="ECO:0000259" key="8">
    <source>
        <dbReference type="PROSITE" id="PS50158"/>
    </source>
</evidence>
<evidence type="ECO:0000256" key="1">
    <source>
        <dbReference type="ARBA" id="ARBA00022664"/>
    </source>
</evidence>
<dbReference type="GO" id="GO:0004190">
    <property type="term" value="F:aspartic-type endopeptidase activity"/>
    <property type="evidence" value="ECO:0007669"/>
    <property type="project" value="UniProtKB-KW"/>
</dbReference>
<evidence type="ECO:0000313" key="10">
    <source>
        <dbReference type="EMBL" id="KAE8238221.1"/>
    </source>
</evidence>
<accession>A0A8X7MJ64</accession>
<evidence type="ECO:0000259" key="9">
    <source>
        <dbReference type="PROSITE" id="PS50878"/>
    </source>
</evidence>
<proteinExistence type="predicted"/>
<keyword evidence="6" id="KW-0863">Zinc-finger</keyword>
<evidence type="ECO:0000256" key="6">
    <source>
        <dbReference type="PROSITE-ProRule" id="PRU00047"/>
    </source>
</evidence>
<evidence type="ECO:0000256" key="3">
    <source>
        <dbReference type="ARBA" id="ARBA00022750"/>
    </source>
</evidence>
<dbReference type="PROSITE" id="PS50158">
    <property type="entry name" value="ZF_CCHC"/>
    <property type="match status" value="1"/>
</dbReference>
<keyword evidence="1" id="KW-0507">mRNA processing</keyword>
<reference evidence="10" key="2">
    <citation type="journal article" date="2019" name="IMA Fungus">
        <title>Genome sequencing and comparison of five Tilletia species to identify candidate genes for the detection of regulated species infecting wheat.</title>
        <authorList>
            <person name="Nguyen H.D.T."/>
            <person name="Sultana T."/>
            <person name="Kesanakurti P."/>
            <person name="Hambleton S."/>
        </authorList>
    </citation>
    <scope>NUCLEOTIDE SEQUENCE</scope>
    <source>
        <strain evidence="10">DAOMC 236426</strain>
    </source>
</reference>
<dbReference type="Gene3D" id="3.10.10.10">
    <property type="entry name" value="HIV Type 1 Reverse Transcriptase, subunit A, domain 1"/>
    <property type="match status" value="1"/>
</dbReference>
<dbReference type="InterPro" id="IPR000477">
    <property type="entry name" value="RT_dom"/>
</dbReference>
<dbReference type="FunFam" id="3.30.70.270:FF:000020">
    <property type="entry name" value="Transposon Tf2-6 polyprotein-like Protein"/>
    <property type="match status" value="1"/>
</dbReference>
<dbReference type="GO" id="GO:0003677">
    <property type="term" value="F:DNA binding"/>
    <property type="evidence" value="ECO:0007669"/>
    <property type="project" value="UniProtKB-KW"/>
</dbReference>
<protein>
    <recommendedName>
        <fullName evidence="12">Reverse transcriptase</fullName>
    </recommendedName>
</protein>
<feature type="region of interest" description="Disordered" evidence="7">
    <location>
        <begin position="249"/>
        <end position="291"/>
    </location>
</feature>
<reference evidence="10" key="1">
    <citation type="submission" date="2016-04" db="EMBL/GenBank/DDBJ databases">
        <authorList>
            <person name="Nguyen H.D."/>
            <person name="Samba Siva P."/>
            <person name="Cullis J."/>
            <person name="Levesque C.A."/>
            <person name="Hambleton S."/>
        </authorList>
    </citation>
    <scope>NUCLEOTIDE SEQUENCE</scope>
    <source>
        <strain evidence="10">DAOMC 236426</strain>
    </source>
</reference>
<evidence type="ECO:0000256" key="7">
    <source>
        <dbReference type="SAM" id="MobiDB-lite"/>
    </source>
</evidence>
<feature type="domain" description="CCHC-type" evidence="8">
    <location>
        <begin position="303"/>
        <end position="319"/>
    </location>
</feature>
<name>A0A8X7MJ64_9BASI</name>